<proteinExistence type="predicted"/>
<protein>
    <submittedName>
        <fullName evidence="2">Aldo/keto reductase</fullName>
    </submittedName>
</protein>
<dbReference type="AlphaFoldDB" id="A0A4S4NAV1"/>
<dbReference type="Proteomes" id="UP000308528">
    <property type="component" value="Unassembled WGS sequence"/>
</dbReference>
<evidence type="ECO:0000259" key="1">
    <source>
        <dbReference type="Pfam" id="PF00248"/>
    </source>
</evidence>
<evidence type="ECO:0000313" key="2">
    <source>
        <dbReference type="EMBL" id="THH36409.1"/>
    </source>
</evidence>
<reference evidence="2 3" key="1">
    <citation type="submission" date="2019-04" db="EMBL/GenBank/DDBJ databases">
        <title>Lewinella litorea sp. nov., isolated from a marine sand.</title>
        <authorList>
            <person name="Yoon J.-H."/>
        </authorList>
    </citation>
    <scope>NUCLEOTIDE SEQUENCE [LARGE SCALE GENOMIC DNA]</scope>
    <source>
        <strain evidence="2 3">HSMS-39</strain>
    </source>
</reference>
<dbReference type="Pfam" id="PF00248">
    <property type="entry name" value="Aldo_ket_red"/>
    <property type="match status" value="1"/>
</dbReference>
<dbReference type="InterPro" id="IPR036812">
    <property type="entry name" value="NAD(P)_OxRdtase_dom_sf"/>
</dbReference>
<comment type="caution">
    <text evidence="2">The sequence shown here is derived from an EMBL/GenBank/DDBJ whole genome shotgun (WGS) entry which is preliminary data.</text>
</comment>
<gene>
    <name evidence="2" type="ORF">E4021_15095</name>
</gene>
<dbReference type="EMBL" id="SRSF01000009">
    <property type="protein sequence ID" value="THH36409.1"/>
    <property type="molecule type" value="Genomic_DNA"/>
</dbReference>
<dbReference type="PANTHER" id="PTHR43312:SF1">
    <property type="entry name" value="NADP-DEPENDENT OXIDOREDUCTASE DOMAIN-CONTAINING PROTEIN"/>
    <property type="match status" value="1"/>
</dbReference>
<dbReference type="InterPro" id="IPR023210">
    <property type="entry name" value="NADP_OxRdtase_dom"/>
</dbReference>
<organism evidence="2 3">
    <name type="scientific">Neolewinella litorea</name>
    <dbReference type="NCBI Taxonomy" id="2562452"/>
    <lineage>
        <taxon>Bacteria</taxon>
        <taxon>Pseudomonadati</taxon>
        <taxon>Bacteroidota</taxon>
        <taxon>Saprospiria</taxon>
        <taxon>Saprospirales</taxon>
        <taxon>Lewinellaceae</taxon>
        <taxon>Neolewinella</taxon>
    </lineage>
</organism>
<dbReference type="PANTHER" id="PTHR43312">
    <property type="entry name" value="D-THREO-ALDOSE 1-DEHYDROGENASE"/>
    <property type="match status" value="1"/>
</dbReference>
<keyword evidence="3" id="KW-1185">Reference proteome</keyword>
<name>A0A4S4NAV1_9BACT</name>
<dbReference type="OrthoDB" id="9773828at2"/>
<dbReference type="InterPro" id="IPR053135">
    <property type="entry name" value="AKR2_Oxidoreductase"/>
</dbReference>
<dbReference type="RefSeq" id="WP_136460212.1">
    <property type="nucleotide sequence ID" value="NZ_SRSF01000009.1"/>
</dbReference>
<feature type="domain" description="NADP-dependent oxidoreductase" evidence="1">
    <location>
        <begin position="9"/>
        <end position="177"/>
    </location>
</feature>
<dbReference type="Gene3D" id="3.20.20.100">
    <property type="entry name" value="NADP-dependent oxidoreductase domain"/>
    <property type="match status" value="1"/>
</dbReference>
<evidence type="ECO:0000313" key="3">
    <source>
        <dbReference type="Proteomes" id="UP000308528"/>
    </source>
</evidence>
<accession>A0A4S4NAV1</accession>
<sequence>MRNADQVNLGFGTSSLGRNYTVRGAVRNLETAFDQGVVHFDTAPAYCFGHAEMLLGKFIRDRRDAVTVTTKFGITPRRIPFALMPAFNLVRTPLKRLLSTAVKVSGSQHHHAFSYTTSIDPQRLEDSLHHSLKELRTDYVDNFMLHRIASPLANQDDVVERLLKLKEAGKVRHLGLAGSFDDIYGGEPLREAYTAIQFGDDLSKRFRETITDDLPGRRYYRFGVFAIMGQAREFLRENEVSDISAAELCLAYYKEDKDFGITLFSSSRNENIKEVVRLWRSDKQLPPHVITRFREYLLQSVKV</sequence>
<dbReference type="SUPFAM" id="SSF51430">
    <property type="entry name" value="NAD(P)-linked oxidoreductase"/>
    <property type="match status" value="1"/>
</dbReference>